<dbReference type="InterPro" id="IPR002068">
    <property type="entry name" value="A-crystallin/Hsp20_dom"/>
</dbReference>
<evidence type="ECO:0000256" key="1">
    <source>
        <dbReference type="ARBA" id="ARBA00023016"/>
    </source>
</evidence>
<dbReference type="CDD" id="cd06464">
    <property type="entry name" value="ACD_sHsps-like"/>
    <property type="match status" value="1"/>
</dbReference>
<reference evidence="6 7" key="1">
    <citation type="journal article" date="2024" name="Commun. Biol.">
        <title>Comparative genomic analysis of thermophilic fungi reveals convergent evolutionary adaptations and gene losses.</title>
        <authorList>
            <person name="Steindorff A.S."/>
            <person name="Aguilar-Pontes M.V."/>
            <person name="Robinson A.J."/>
            <person name="Andreopoulos B."/>
            <person name="LaButti K."/>
            <person name="Kuo A."/>
            <person name="Mondo S."/>
            <person name="Riley R."/>
            <person name="Otillar R."/>
            <person name="Haridas S."/>
            <person name="Lipzen A."/>
            <person name="Grimwood J."/>
            <person name="Schmutz J."/>
            <person name="Clum A."/>
            <person name="Reid I.D."/>
            <person name="Moisan M.C."/>
            <person name="Butler G."/>
            <person name="Nguyen T.T.M."/>
            <person name="Dewar K."/>
            <person name="Conant G."/>
            <person name="Drula E."/>
            <person name="Henrissat B."/>
            <person name="Hansel C."/>
            <person name="Singer S."/>
            <person name="Hutchinson M.I."/>
            <person name="de Vries R.P."/>
            <person name="Natvig D.O."/>
            <person name="Powell A.J."/>
            <person name="Tsang A."/>
            <person name="Grigoriev I.V."/>
        </authorList>
    </citation>
    <scope>NUCLEOTIDE SEQUENCE [LARGE SCALE GENOMIC DNA]</scope>
    <source>
        <strain evidence="6 7">CBS 620.91</strain>
    </source>
</reference>
<dbReference type="EMBL" id="JAZGSY010000003">
    <property type="protein sequence ID" value="KAL1844183.1"/>
    <property type="molecule type" value="Genomic_DNA"/>
</dbReference>
<accession>A0ABR3VR57</accession>
<proteinExistence type="inferred from homology"/>
<gene>
    <name evidence="6" type="ORF">VTJ49DRAFT_3839</name>
</gene>
<organism evidence="6 7">
    <name type="scientific">Humicola insolens</name>
    <name type="common">Soft-rot fungus</name>
    <dbReference type="NCBI Taxonomy" id="85995"/>
    <lineage>
        <taxon>Eukaryota</taxon>
        <taxon>Fungi</taxon>
        <taxon>Dikarya</taxon>
        <taxon>Ascomycota</taxon>
        <taxon>Pezizomycotina</taxon>
        <taxon>Sordariomycetes</taxon>
        <taxon>Sordariomycetidae</taxon>
        <taxon>Sordariales</taxon>
        <taxon>Chaetomiaceae</taxon>
        <taxon>Mycothermus</taxon>
    </lineage>
</organism>
<protein>
    <recommendedName>
        <fullName evidence="5">SHSP domain-containing protein</fullName>
    </recommendedName>
</protein>
<keyword evidence="1" id="KW-0346">Stress response</keyword>
<dbReference type="Proteomes" id="UP001583172">
    <property type="component" value="Unassembled WGS sequence"/>
</dbReference>
<comment type="caution">
    <text evidence="6">The sequence shown here is derived from an EMBL/GenBank/DDBJ whole genome shotgun (WGS) entry which is preliminary data.</text>
</comment>
<evidence type="ECO:0000313" key="6">
    <source>
        <dbReference type="EMBL" id="KAL1844183.1"/>
    </source>
</evidence>
<name>A0ABR3VR57_HUMIN</name>
<evidence type="ECO:0000256" key="2">
    <source>
        <dbReference type="PROSITE-ProRule" id="PRU00285"/>
    </source>
</evidence>
<evidence type="ECO:0000256" key="3">
    <source>
        <dbReference type="RuleBase" id="RU003616"/>
    </source>
</evidence>
<sequence>MSLLQHPRFSNTAPGFSSLFRMLDDFDRYASQQLGSVTGNVASFSPKFDVAEHEKEYVLQGELPGVPPQNVEIEFTDEQTLVVRGHHERTHTEGDQSLLEAPQEAKKIEGKKEKETAAANGKPGEEGKSKPRYWLSERSYGEFSRVFSFPSAVDQDNVQAKFSDGVLEIKVPKTQRRGTKKITISSGSFCCVSQLHMLCAKMLQPGLDLGDIARPSATRVSGFFGHLHRFRGP</sequence>
<evidence type="ECO:0000259" key="5">
    <source>
        <dbReference type="PROSITE" id="PS01031"/>
    </source>
</evidence>
<feature type="domain" description="SHSP" evidence="5">
    <location>
        <begin position="39"/>
        <end position="187"/>
    </location>
</feature>
<dbReference type="PROSITE" id="PS01031">
    <property type="entry name" value="SHSP"/>
    <property type="match status" value="1"/>
</dbReference>
<dbReference type="InterPro" id="IPR031107">
    <property type="entry name" value="Small_HSP"/>
</dbReference>
<comment type="similarity">
    <text evidence="2 3">Belongs to the small heat shock protein (HSP20) family.</text>
</comment>
<dbReference type="Pfam" id="PF00011">
    <property type="entry name" value="HSP20"/>
    <property type="match status" value="1"/>
</dbReference>
<dbReference type="SUPFAM" id="SSF49764">
    <property type="entry name" value="HSP20-like chaperones"/>
    <property type="match status" value="1"/>
</dbReference>
<feature type="region of interest" description="Disordered" evidence="4">
    <location>
        <begin position="109"/>
        <end position="130"/>
    </location>
</feature>
<dbReference type="PANTHER" id="PTHR11527">
    <property type="entry name" value="HEAT-SHOCK PROTEIN 20 FAMILY MEMBER"/>
    <property type="match status" value="1"/>
</dbReference>
<evidence type="ECO:0000313" key="7">
    <source>
        <dbReference type="Proteomes" id="UP001583172"/>
    </source>
</evidence>
<dbReference type="InterPro" id="IPR008978">
    <property type="entry name" value="HSP20-like_chaperone"/>
</dbReference>
<keyword evidence="7" id="KW-1185">Reference proteome</keyword>
<dbReference type="Gene3D" id="2.60.40.790">
    <property type="match status" value="1"/>
</dbReference>
<evidence type="ECO:0000256" key="4">
    <source>
        <dbReference type="SAM" id="MobiDB-lite"/>
    </source>
</evidence>